<organism evidence="1 2">
    <name type="scientific">Magnetospirillum gryphiswaldense (strain DSM 6361 / JCM 21280 / NBRC 15271 / MSR-1)</name>
    <dbReference type="NCBI Taxonomy" id="431944"/>
    <lineage>
        <taxon>Bacteria</taxon>
        <taxon>Pseudomonadati</taxon>
        <taxon>Pseudomonadota</taxon>
        <taxon>Alphaproteobacteria</taxon>
        <taxon>Rhodospirillales</taxon>
        <taxon>Rhodospirillaceae</taxon>
        <taxon>Magnetospirillum</taxon>
    </lineage>
</organism>
<dbReference type="EMBL" id="HG794546">
    <property type="protein sequence ID" value="CDL01000.1"/>
    <property type="molecule type" value="Genomic_DNA"/>
</dbReference>
<dbReference type="Proteomes" id="UP000018922">
    <property type="component" value="Chromosome I"/>
</dbReference>
<gene>
    <name evidence="1" type="ordered locus">MGMSRv2__3785</name>
</gene>
<dbReference type="AlphaFoldDB" id="V6F645"/>
<keyword evidence="2" id="KW-1185">Reference proteome</keyword>
<dbReference type="KEGG" id="mgy:MGMSRv2__3785"/>
<reference evidence="1 2" key="1">
    <citation type="journal article" date="2014" name="Genome Announc.">
        <title>Complete genome sequence of Magnetospirillum gryphiswaldense MSR-1.</title>
        <authorList>
            <person name="Wang X."/>
            <person name="Wang Q."/>
            <person name="Zhang W."/>
            <person name="Wang Y."/>
            <person name="Li L."/>
            <person name="Wen T."/>
            <person name="Zhang T."/>
            <person name="Zhang Y."/>
            <person name="Xu J."/>
            <person name="Hu J."/>
            <person name="Li S."/>
            <person name="Liu L."/>
            <person name="Liu J."/>
            <person name="Jiang W."/>
            <person name="Tian J."/>
            <person name="Li Y."/>
            <person name="Schuler D."/>
            <person name="Wang L."/>
            <person name="Li J."/>
        </authorList>
    </citation>
    <scope>NUCLEOTIDE SEQUENCE [LARGE SCALE GENOMIC DNA]</scope>
    <source>
        <strain evidence="2">DSM 6361 / JCM 21280 / NBRC 15271 / MSR-1</strain>
    </source>
</reference>
<evidence type="ECO:0000313" key="1">
    <source>
        <dbReference type="EMBL" id="CDL01000.1"/>
    </source>
</evidence>
<name>V6F645_MAGGM</name>
<sequence length="188" mass="21356">MDILALRGVARGHQGLSLNRLKLSRCLCWVLPTKPADFIRLEQAVRRTAAKVLASHRAGNQMEDEIVSDVLFSLEQEPENADIRDMRHIAAFRAARHAVRLIKKRGRIDGVEPDVLSTFPGEKDPERYMVYRDLVTHIDRTRMKMPPKELQAFDRMTGLLDGDGGPTTAAERQALRMARRRLAGYEPD</sequence>
<protein>
    <submittedName>
        <fullName evidence="1">Uncharacterized protein</fullName>
    </submittedName>
</protein>
<evidence type="ECO:0000313" key="2">
    <source>
        <dbReference type="Proteomes" id="UP000018922"/>
    </source>
</evidence>
<accession>V6F645</accession>
<dbReference type="HOGENOM" id="CLU_1439508_0_0_5"/>
<proteinExistence type="predicted"/>